<comment type="caution">
    <text evidence="5">The sequence shown here is derived from an EMBL/GenBank/DDBJ whole genome shotgun (WGS) entry which is preliminary data.</text>
</comment>
<dbReference type="Proteomes" id="UP000631114">
    <property type="component" value="Unassembled WGS sequence"/>
</dbReference>
<keyword evidence="2" id="KW-0175">Coiled coil</keyword>
<accession>A0A835MBT8</accession>
<feature type="region of interest" description="Disordered" evidence="3">
    <location>
        <begin position="267"/>
        <end position="293"/>
    </location>
</feature>
<dbReference type="PANTHER" id="PTHR31301">
    <property type="entry name" value="LOB DOMAIN-CONTAINING PROTEIN 4-RELATED"/>
    <property type="match status" value="1"/>
</dbReference>
<evidence type="ECO:0000313" key="5">
    <source>
        <dbReference type="EMBL" id="KAF9623857.1"/>
    </source>
</evidence>
<gene>
    <name evidence="5" type="ORF">IFM89_005442</name>
</gene>
<evidence type="ECO:0000256" key="3">
    <source>
        <dbReference type="SAM" id="MobiDB-lite"/>
    </source>
</evidence>
<name>A0A835MBT8_9MAGN</name>
<evidence type="ECO:0000259" key="4">
    <source>
        <dbReference type="PROSITE" id="PS50891"/>
    </source>
</evidence>
<dbReference type="InterPro" id="IPR004883">
    <property type="entry name" value="LOB"/>
</dbReference>
<feature type="domain" description="LOB" evidence="4">
    <location>
        <begin position="9"/>
        <end position="110"/>
    </location>
</feature>
<feature type="region of interest" description="Disordered" evidence="3">
    <location>
        <begin position="117"/>
        <end position="139"/>
    </location>
</feature>
<reference evidence="5 6" key="1">
    <citation type="submission" date="2020-10" db="EMBL/GenBank/DDBJ databases">
        <title>The Coptis chinensis genome and diversification of protoberbering-type alkaloids.</title>
        <authorList>
            <person name="Wang B."/>
            <person name="Shu S."/>
            <person name="Song C."/>
            <person name="Liu Y."/>
        </authorList>
    </citation>
    <scope>NUCLEOTIDE SEQUENCE [LARGE SCALE GENOMIC DNA]</scope>
    <source>
        <strain evidence="5">HL-2020</strain>
        <tissue evidence="5">Leaf</tissue>
    </source>
</reference>
<comment type="similarity">
    <text evidence="1">Belongs to the LOB domain-containing protein family.</text>
</comment>
<sequence length="308" mass="34931">MTVKGGTNQACAACKYQRRKCSADCQLAPYFPPDQPKMFQNAHKLFGVSNILKVLNKIHPQHRNEAMKNIIGHANIRDRFPVYGCYGMKRELEMQIERYQFELDNVNAQLANFRQQYNQFPPSSPHNSPSSKLQLGQSSPHNAALPLFQQYPPQEQFYAPSANGVPVFVPNQSAGLPYSNNVSTYNAADYIDPKDVNGNSMWIQQQQLYTQNNNFNNINYSAQVQSPFLAPQELPMKQQEVEEDPQDYDEIPAFFDIIDDRQSYIDSKEAYESSSDSSLKDNTRSNAEQVSENELKSAAACFTLTSVN</sequence>
<organism evidence="5 6">
    <name type="scientific">Coptis chinensis</name>
    <dbReference type="NCBI Taxonomy" id="261450"/>
    <lineage>
        <taxon>Eukaryota</taxon>
        <taxon>Viridiplantae</taxon>
        <taxon>Streptophyta</taxon>
        <taxon>Embryophyta</taxon>
        <taxon>Tracheophyta</taxon>
        <taxon>Spermatophyta</taxon>
        <taxon>Magnoliopsida</taxon>
        <taxon>Ranunculales</taxon>
        <taxon>Ranunculaceae</taxon>
        <taxon>Coptidoideae</taxon>
        <taxon>Coptis</taxon>
    </lineage>
</organism>
<evidence type="ECO:0000256" key="1">
    <source>
        <dbReference type="ARBA" id="ARBA00005474"/>
    </source>
</evidence>
<evidence type="ECO:0000313" key="6">
    <source>
        <dbReference type="Proteomes" id="UP000631114"/>
    </source>
</evidence>
<proteinExistence type="inferred from homology"/>
<dbReference type="Pfam" id="PF03195">
    <property type="entry name" value="LOB"/>
    <property type="match status" value="1"/>
</dbReference>
<dbReference type="EMBL" id="JADFTS010000001">
    <property type="protein sequence ID" value="KAF9623857.1"/>
    <property type="molecule type" value="Genomic_DNA"/>
</dbReference>
<dbReference type="OrthoDB" id="1893065at2759"/>
<dbReference type="PANTHER" id="PTHR31301:SF21">
    <property type="entry name" value="LOB DOMAIN-CONTAINING PROTEIN 27-RELATED"/>
    <property type="match status" value="1"/>
</dbReference>
<evidence type="ECO:0000256" key="2">
    <source>
        <dbReference type="SAM" id="Coils"/>
    </source>
</evidence>
<dbReference type="AlphaFoldDB" id="A0A835MBT8"/>
<keyword evidence="6" id="KW-1185">Reference proteome</keyword>
<feature type="coiled-coil region" evidence="2">
    <location>
        <begin position="89"/>
        <end position="116"/>
    </location>
</feature>
<protein>
    <recommendedName>
        <fullName evidence="4">LOB domain-containing protein</fullName>
    </recommendedName>
</protein>
<dbReference type="PROSITE" id="PS50891">
    <property type="entry name" value="LOB"/>
    <property type="match status" value="1"/>
</dbReference>